<dbReference type="SUPFAM" id="SSF47413">
    <property type="entry name" value="lambda repressor-like DNA-binding domains"/>
    <property type="match status" value="1"/>
</dbReference>
<dbReference type="Pfam" id="PF01381">
    <property type="entry name" value="HTH_3"/>
    <property type="match status" value="1"/>
</dbReference>
<dbReference type="EMBL" id="JAGGLR010000017">
    <property type="protein sequence ID" value="MBP2064840.1"/>
    <property type="molecule type" value="Genomic_DNA"/>
</dbReference>
<dbReference type="Gene3D" id="1.10.260.40">
    <property type="entry name" value="lambda repressor-like DNA-binding domains"/>
    <property type="match status" value="1"/>
</dbReference>
<dbReference type="HOGENOM" id="CLU_033540_0_1_11"/>
<evidence type="ECO:0000259" key="1">
    <source>
        <dbReference type="PROSITE" id="PS50943"/>
    </source>
</evidence>
<gene>
    <name evidence="3" type="ORF">J2Z30_005866</name>
    <name evidence="2" type="ORF">SIRAN6794</name>
</gene>
<dbReference type="CDD" id="cd00093">
    <property type="entry name" value="HTH_XRE"/>
    <property type="match status" value="1"/>
</dbReference>
<dbReference type="EMBL" id="LK022848">
    <property type="protein sequence ID" value="CDR10223.1"/>
    <property type="molecule type" value="Genomic_DNA"/>
</dbReference>
<sequence length="406" mass="44622">MNSKTIGDRLGEMREYRDITQEELADRADVHVDTIRKLEQNTRQSARLSTLRKLARALDIELNRLLGQPTVTTDLPDDDGGLIALRDAIQDISALPGVPTDDLDEEPPSAETWMGQVRAATTLYWEGAYSGLAGSLPLLLRDGRAVARETTGSLVEQVWNQLALSYQLAASLATQSGHPDWAFEAVEKQLHAAQRASDPLMEGMGVSTLSWVLLRQGRWEEAQSVAERKADVLEPSMRRGTSAQYAVYGNLLVAAATPAARRDQKDEADGYLNFAEAAAVRSGAVRVYGTAFSPVDVKTQIVNIAMAGSEPDADKALEASGDVRRDLIKRPVHLAAHRLDVAQAQYQTGDSEGALDTLLEVEADQPEWIRYQMLARATVLEMREEERRRNTRLRGLAARLGVEPAL</sequence>
<dbReference type="Gene3D" id="1.25.40.10">
    <property type="entry name" value="Tetratricopeptide repeat domain"/>
    <property type="match status" value="1"/>
</dbReference>
<reference evidence="2" key="1">
    <citation type="submission" date="2014-05" db="EMBL/GenBank/DDBJ databases">
        <authorList>
            <person name="Horn Fabian"/>
        </authorList>
    </citation>
    <scope>NUCLEOTIDE SEQUENCE</scope>
</reference>
<dbReference type="InterPro" id="IPR011990">
    <property type="entry name" value="TPR-like_helical_dom_sf"/>
</dbReference>
<dbReference type="AlphaFoldDB" id="A0A061A2U2"/>
<dbReference type="Proteomes" id="UP000756710">
    <property type="component" value="Unassembled WGS sequence"/>
</dbReference>
<reference evidence="3 4" key="2">
    <citation type="submission" date="2021-03" db="EMBL/GenBank/DDBJ databases">
        <title>Genomic Encyclopedia of Type Strains, Phase IV (KMG-IV): sequencing the most valuable type-strain genomes for metagenomic binning, comparative biology and taxonomic classification.</title>
        <authorList>
            <person name="Goeker M."/>
        </authorList>
    </citation>
    <scope>NUCLEOTIDE SEQUENCE [LARGE SCALE GENOMIC DNA]</scope>
    <source>
        <strain evidence="3 4">DSM 41954</strain>
    </source>
</reference>
<feature type="domain" description="HTH cro/C1-type" evidence="1">
    <location>
        <begin position="12"/>
        <end position="65"/>
    </location>
</feature>
<dbReference type="SMART" id="SM00530">
    <property type="entry name" value="HTH_XRE"/>
    <property type="match status" value="1"/>
</dbReference>
<dbReference type="InterPro" id="IPR001387">
    <property type="entry name" value="Cro/C1-type_HTH"/>
</dbReference>
<evidence type="ECO:0000313" key="2">
    <source>
        <dbReference type="EMBL" id="CDR10223.1"/>
    </source>
</evidence>
<dbReference type="PROSITE" id="PS50943">
    <property type="entry name" value="HTH_CROC1"/>
    <property type="match status" value="1"/>
</dbReference>
<evidence type="ECO:0000313" key="4">
    <source>
        <dbReference type="Proteomes" id="UP000756710"/>
    </source>
</evidence>
<dbReference type="InterPro" id="IPR010982">
    <property type="entry name" value="Lambda_DNA-bd_dom_sf"/>
</dbReference>
<dbReference type="RefSeq" id="WP_044576011.1">
    <property type="nucleotide sequence ID" value="NZ_BAABDR010000095.1"/>
</dbReference>
<proteinExistence type="predicted"/>
<accession>A0A061A2U2</accession>
<dbReference type="GO" id="GO:0003677">
    <property type="term" value="F:DNA binding"/>
    <property type="evidence" value="ECO:0007669"/>
    <property type="project" value="InterPro"/>
</dbReference>
<evidence type="ECO:0000313" key="3">
    <source>
        <dbReference type="EMBL" id="MBP2064840.1"/>
    </source>
</evidence>
<keyword evidence="4" id="KW-1185">Reference proteome</keyword>
<name>A0A061A2U2_9ACTN</name>
<organism evidence="2">
    <name type="scientific">Streptomyces iranensis</name>
    <dbReference type="NCBI Taxonomy" id="576784"/>
    <lineage>
        <taxon>Bacteria</taxon>
        <taxon>Bacillati</taxon>
        <taxon>Actinomycetota</taxon>
        <taxon>Actinomycetes</taxon>
        <taxon>Kitasatosporales</taxon>
        <taxon>Streptomycetaceae</taxon>
        <taxon>Streptomyces</taxon>
        <taxon>Streptomyces violaceusniger group</taxon>
    </lineage>
</organism>
<protein>
    <submittedName>
        <fullName evidence="2">Helix-turn-helix domain protein</fullName>
    </submittedName>
    <submittedName>
        <fullName evidence="3">Transcriptional regulator with XRE-family HTH domain</fullName>
    </submittedName>
</protein>